<proteinExistence type="predicted"/>
<dbReference type="AlphaFoldDB" id="A0A1I2QVX7"/>
<reference evidence="2" key="1">
    <citation type="submission" date="2016-10" db="EMBL/GenBank/DDBJ databases">
        <authorList>
            <person name="Varghese N."/>
            <person name="Submissions S."/>
        </authorList>
    </citation>
    <scope>NUCLEOTIDE SEQUENCE [LARGE SCALE GENOMIC DNA]</scope>
    <source>
        <strain evidence="2">LP51</strain>
    </source>
</reference>
<keyword evidence="2" id="KW-1185">Reference proteome</keyword>
<sequence length="125" mass="14461">MEKEVLQKKGKPWKKASRVHSRLAKTCLTETEKLLLQAKARAAGMSESEWLRAAIRQRVVVARLTPGEANFVRHLTSLHQHVYRIREFLRHQGISVLEEACQGAEKHINHLLLYLDCDDRQSTHE</sequence>
<name>A0A1I2QVX7_9BACT</name>
<evidence type="ECO:0000313" key="1">
    <source>
        <dbReference type="EMBL" id="SFG32210.1"/>
    </source>
</evidence>
<dbReference type="STRING" id="1436961.SAMN05421739_102155"/>
<protein>
    <submittedName>
        <fullName evidence="1">Uncharacterized protein</fullName>
    </submittedName>
</protein>
<accession>A0A1I2QVX7</accession>
<gene>
    <name evidence="1" type="ORF">SAMN05421739_102155</name>
</gene>
<dbReference type="EMBL" id="FOOT01000002">
    <property type="protein sequence ID" value="SFG32210.1"/>
    <property type="molecule type" value="Genomic_DNA"/>
</dbReference>
<dbReference type="Pfam" id="PF21983">
    <property type="entry name" value="NikA-like"/>
    <property type="match status" value="1"/>
</dbReference>
<dbReference type="InterPro" id="IPR053842">
    <property type="entry name" value="NikA-like"/>
</dbReference>
<dbReference type="Proteomes" id="UP000198724">
    <property type="component" value="Unassembled WGS sequence"/>
</dbReference>
<dbReference type="RefSeq" id="WP_175490995.1">
    <property type="nucleotide sequence ID" value="NZ_FOOT01000002.1"/>
</dbReference>
<evidence type="ECO:0000313" key="2">
    <source>
        <dbReference type="Proteomes" id="UP000198724"/>
    </source>
</evidence>
<organism evidence="1 2">
    <name type="scientific">Pontibacter chinhatensis</name>
    <dbReference type="NCBI Taxonomy" id="1436961"/>
    <lineage>
        <taxon>Bacteria</taxon>
        <taxon>Pseudomonadati</taxon>
        <taxon>Bacteroidota</taxon>
        <taxon>Cytophagia</taxon>
        <taxon>Cytophagales</taxon>
        <taxon>Hymenobacteraceae</taxon>
        <taxon>Pontibacter</taxon>
    </lineage>
</organism>